<sequence length="507" mass="57462">MDNSHNNNEANRDEETSPPVSPVSQSLNSKIASLIIYVVFELETSITEFETLEFLRTHLLPQNVRFSSIMERNNKGVLRWKRVGIHLEDHIIVPTFPNGLTRESYDQMLREYISKIGCENFPEGKPLWEVHLVKYPSLKGACTMIFKFSHALGDGYSFMRVFFKCCGRADKPSLPLTFPRTSLIKTQQQDHGNRVIGSGKKLLGLMGTCINTSYDIVETSLRIACLEDPPSAIRYSYTSKKRELLRPFNVYSVTVSLERVKQVRIKLGATVNDVIIGLLSYMIHLYTERKKKKLMEQYGEEDGLLMMNSNGATNMTLCVMVNTRVFQGAKNLDDMIKEEAWGNRSSIAFAKLPAFPNDELVNPLDFIIKAKKNMDRKKNSLMLPLLDPFLKTATRMLGQKVTNGILYKSFKNSSTMISNLIGPKEQMAFMNHPVSNCYYIVSGIPQSTTFTSVTNNDKLVVVVTMEKGFIDSELFTSCMDEAFENIFQAAFGDNQGKNDNEIKKKSN</sequence>
<feature type="domain" description="O-acyltransferase WSD1-like N-terminal" evidence="12">
    <location>
        <begin position="108"/>
        <end position="275"/>
    </location>
</feature>
<evidence type="ECO:0000313" key="15">
    <source>
        <dbReference type="Proteomes" id="UP001202328"/>
    </source>
</evidence>
<feature type="domain" description="O-acyltransferase WSD1 C-terminal" evidence="13">
    <location>
        <begin position="341"/>
        <end position="486"/>
    </location>
</feature>
<feature type="region of interest" description="Disordered" evidence="11">
    <location>
        <begin position="1"/>
        <end position="25"/>
    </location>
</feature>
<evidence type="ECO:0000313" key="14">
    <source>
        <dbReference type="EMBL" id="KAI3963356.1"/>
    </source>
</evidence>
<comment type="subcellular location">
    <subcellularLocation>
        <location evidence="1">Cell membrane</location>
        <topology evidence="1">Single-pass membrane protein</topology>
    </subcellularLocation>
    <subcellularLocation>
        <location evidence="2">Endoplasmic reticulum membrane</location>
    </subcellularLocation>
</comment>
<evidence type="ECO:0000256" key="11">
    <source>
        <dbReference type="SAM" id="MobiDB-lite"/>
    </source>
</evidence>
<dbReference type="GO" id="GO:0047196">
    <property type="term" value="F:long-chain-alcohol O-fatty-acyltransferase activity"/>
    <property type="evidence" value="ECO:0007669"/>
    <property type="project" value="UniProtKB-EC"/>
</dbReference>
<evidence type="ECO:0000256" key="10">
    <source>
        <dbReference type="ARBA" id="ARBA00048109"/>
    </source>
</evidence>
<evidence type="ECO:0000256" key="5">
    <source>
        <dbReference type="ARBA" id="ARBA00022679"/>
    </source>
</evidence>
<dbReference type="GO" id="GO:0005886">
    <property type="term" value="C:plasma membrane"/>
    <property type="evidence" value="ECO:0007669"/>
    <property type="project" value="UniProtKB-SubCell"/>
</dbReference>
<dbReference type="InterPro" id="IPR004255">
    <property type="entry name" value="O-acyltransferase_WSD1_N"/>
</dbReference>
<evidence type="ECO:0000259" key="12">
    <source>
        <dbReference type="Pfam" id="PF03007"/>
    </source>
</evidence>
<evidence type="ECO:0000256" key="8">
    <source>
        <dbReference type="ARBA" id="ARBA00024360"/>
    </source>
</evidence>
<dbReference type="Pfam" id="PF03007">
    <property type="entry name" value="WS_DGAT_cat"/>
    <property type="match status" value="1"/>
</dbReference>
<comment type="similarity">
    <text evidence="8">In the N-terminal section; belongs to the long-chain O-acyltransferase family.</text>
</comment>
<dbReference type="GO" id="GO:0019432">
    <property type="term" value="P:triglyceride biosynthetic process"/>
    <property type="evidence" value="ECO:0007669"/>
    <property type="project" value="TreeGrafter"/>
</dbReference>
<organism evidence="14 15">
    <name type="scientific">Papaver atlanticum</name>
    <dbReference type="NCBI Taxonomy" id="357466"/>
    <lineage>
        <taxon>Eukaryota</taxon>
        <taxon>Viridiplantae</taxon>
        <taxon>Streptophyta</taxon>
        <taxon>Embryophyta</taxon>
        <taxon>Tracheophyta</taxon>
        <taxon>Spermatophyta</taxon>
        <taxon>Magnoliopsida</taxon>
        <taxon>Ranunculales</taxon>
        <taxon>Papaveraceae</taxon>
        <taxon>Papaveroideae</taxon>
        <taxon>Papaver</taxon>
    </lineage>
</organism>
<reference evidence="14" key="1">
    <citation type="submission" date="2022-04" db="EMBL/GenBank/DDBJ databases">
        <title>A functionally conserved STORR gene fusion in Papaver species that diverged 16.8 million years ago.</title>
        <authorList>
            <person name="Catania T."/>
        </authorList>
    </citation>
    <scope>NUCLEOTIDE SEQUENCE</scope>
    <source>
        <strain evidence="14">S-188037</strain>
    </source>
</reference>
<evidence type="ECO:0000256" key="4">
    <source>
        <dbReference type="ARBA" id="ARBA00005189"/>
    </source>
</evidence>
<dbReference type="Pfam" id="PF06974">
    <property type="entry name" value="WS_DGAT_C"/>
    <property type="match status" value="1"/>
</dbReference>
<gene>
    <name evidence="14" type="ORF">MKW98_022778</name>
</gene>
<protein>
    <recommendedName>
        <fullName evidence="16">Diacylglycerol O-acyltransferase</fullName>
    </recommendedName>
</protein>
<keyword evidence="6" id="KW-0256">Endoplasmic reticulum</keyword>
<dbReference type="PANTHER" id="PTHR31650:SF34">
    <property type="entry name" value="O-ACYLTRANSFERASE WSD1-LIKE ISOFORM X1"/>
    <property type="match status" value="1"/>
</dbReference>
<dbReference type="GO" id="GO:0004144">
    <property type="term" value="F:diacylglycerol O-acyltransferase activity"/>
    <property type="evidence" value="ECO:0007669"/>
    <property type="project" value="UniProtKB-EC"/>
</dbReference>
<keyword evidence="15" id="KW-1185">Reference proteome</keyword>
<dbReference type="EMBL" id="JAJJMB010000061">
    <property type="protein sequence ID" value="KAI3963356.1"/>
    <property type="molecule type" value="Genomic_DNA"/>
</dbReference>
<proteinExistence type="inferred from homology"/>
<evidence type="ECO:0000256" key="7">
    <source>
        <dbReference type="ARBA" id="ARBA00023315"/>
    </source>
</evidence>
<keyword evidence="5" id="KW-0808">Transferase</keyword>
<dbReference type="GO" id="GO:0005789">
    <property type="term" value="C:endoplasmic reticulum membrane"/>
    <property type="evidence" value="ECO:0007669"/>
    <property type="project" value="UniProtKB-SubCell"/>
</dbReference>
<dbReference type="InterPro" id="IPR009721">
    <property type="entry name" value="O-acyltransferase_WSD1_C"/>
</dbReference>
<evidence type="ECO:0000256" key="6">
    <source>
        <dbReference type="ARBA" id="ARBA00022824"/>
    </source>
</evidence>
<evidence type="ECO:0000256" key="2">
    <source>
        <dbReference type="ARBA" id="ARBA00004586"/>
    </source>
</evidence>
<evidence type="ECO:0000256" key="3">
    <source>
        <dbReference type="ARBA" id="ARBA00004771"/>
    </source>
</evidence>
<comment type="pathway">
    <text evidence="4">Lipid metabolism.</text>
</comment>
<comment type="caution">
    <text evidence="14">The sequence shown here is derived from an EMBL/GenBank/DDBJ whole genome shotgun (WGS) entry which is preliminary data.</text>
</comment>
<evidence type="ECO:0000256" key="9">
    <source>
        <dbReference type="ARBA" id="ARBA00047604"/>
    </source>
</evidence>
<comment type="pathway">
    <text evidence="3">Glycerolipid metabolism; triacylglycerol biosynthesis.</text>
</comment>
<evidence type="ECO:0008006" key="16">
    <source>
        <dbReference type="Google" id="ProtNLM"/>
    </source>
</evidence>
<evidence type="ECO:0000256" key="1">
    <source>
        <dbReference type="ARBA" id="ARBA00004162"/>
    </source>
</evidence>
<dbReference type="AlphaFoldDB" id="A0AAD4Y047"/>
<dbReference type="InterPro" id="IPR045034">
    <property type="entry name" value="O-acyltransferase_WSD1-like"/>
</dbReference>
<comment type="catalytic activity">
    <reaction evidence="10">
        <text>an acyl-CoA + a 1,2-diacyl-sn-glycerol = a triacyl-sn-glycerol + CoA</text>
        <dbReference type="Rhea" id="RHEA:10868"/>
        <dbReference type="ChEBI" id="CHEBI:17815"/>
        <dbReference type="ChEBI" id="CHEBI:57287"/>
        <dbReference type="ChEBI" id="CHEBI:58342"/>
        <dbReference type="ChEBI" id="CHEBI:64615"/>
        <dbReference type="EC" id="2.3.1.20"/>
    </reaction>
</comment>
<accession>A0AAD4Y047</accession>
<dbReference type="PANTHER" id="PTHR31650">
    <property type="entry name" value="O-ACYLTRANSFERASE (WSD1-LIKE) FAMILY PROTEIN"/>
    <property type="match status" value="1"/>
</dbReference>
<evidence type="ECO:0000259" key="13">
    <source>
        <dbReference type="Pfam" id="PF06974"/>
    </source>
</evidence>
<keyword evidence="7" id="KW-0012">Acyltransferase</keyword>
<dbReference type="Proteomes" id="UP001202328">
    <property type="component" value="Unassembled WGS sequence"/>
</dbReference>
<comment type="catalytic activity">
    <reaction evidence="9">
        <text>a long chain fatty alcohol + a fatty acyl-CoA = a long-chain alcohol wax ester + CoA</text>
        <dbReference type="Rhea" id="RHEA:38443"/>
        <dbReference type="ChEBI" id="CHEBI:17135"/>
        <dbReference type="ChEBI" id="CHEBI:57287"/>
        <dbReference type="ChEBI" id="CHEBI:77636"/>
        <dbReference type="ChEBI" id="CHEBI:235323"/>
        <dbReference type="EC" id="2.3.1.75"/>
    </reaction>
</comment>
<name>A0AAD4Y047_9MAGN</name>